<accession>A0A5E7ZS56</accession>
<dbReference type="EMBL" id="CABVLI010000042">
    <property type="protein sequence ID" value="VVT21696.1"/>
    <property type="molecule type" value="Genomic_DNA"/>
</dbReference>
<organism evidence="1 2">
    <name type="scientific">Sphingomonas aurantiaca</name>
    <dbReference type="NCBI Taxonomy" id="185949"/>
    <lineage>
        <taxon>Bacteria</taxon>
        <taxon>Pseudomonadati</taxon>
        <taxon>Pseudomonadota</taxon>
        <taxon>Alphaproteobacteria</taxon>
        <taxon>Sphingomonadales</taxon>
        <taxon>Sphingomonadaceae</taxon>
        <taxon>Sphingomonas</taxon>
    </lineage>
</organism>
<name>A0A5E7ZS56_9SPHN</name>
<dbReference type="AlphaFoldDB" id="A0A5E7ZS56"/>
<proteinExistence type="predicted"/>
<reference evidence="1 2" key="1">
    <citation type="submission" date="2019-09" db="EMBL/GenBank/DDBJ databases">
        <authorList>
            <person name="Dittami M. S."/>
        </authorList>
    </citation>
    <scope>NUCLEOTIDE SEQUENCE [LARGE SCALE GENOMIC DNA]</scope>
    <source>
        <strain evidence="1">SPHINGO391</strain>
    </source>
</reference>
<gene>
    <name evidence="1" type="ORF">SPHINGO391_470243</name>
</gene>
<dbReference type="Proteomes" id="UP000326857">
    <property type="component" value="Unassembled WGS sequence"/>
</dbReference>
<protein>
    <submittedName>
        <fullName evidence="1">Uncharacterized protein</fullName>
    </submittedName>
</protein>
<evidence type="ECO:0000313" key="1">
    <source>
        <dbReference type="EMBL" id="VVT21696.1"/>
    </source>
</evidence>
<evidence type="ECO:0000313" key="2">
    <source>
        <dbReference type="Proteomes" id="UP000326857"/>
    </source>
</evidence>
<sequence length="61" mass="6853">MMSFVQSRACRGDIFPRATAQLLDSPALSPTECDIVRQCKLSLNHAGLMERHDPPPYPRAR</sequence>